<dbReference type="EMBL" id="CP009498">
    <property type="protein sequence ID" value="AKL98439.1"/>
    <property type="molecule type" value="Genomic_DNA"/>
</dbReference>
<keyword evidence="8 12" id="KW-0663">Pyridoxal phosphate</keyword>
<comment type="subunit">
    <text evidence="5 12">Tetramer of two alpha and two beta chains.</text>
</comment>
<dbReference type="UniPathway" id="UPA00035">
    <property type="reaction ID" value="UER00044"/>
</dbReference>
<evidence type="ECO:0000256" key="3">
    <source>
        <dbReference type="ARBA" id="ARBA00004733"/>
    </source>
</evidence>
<dbReference type="SUPFAM" id="SSF53686">
    <property type="entry name" value="Tryptophan synthase beta subunit-like PLP-dependent enzymes"/>
    <property type="match status" value="1"/>
</dbReference>
<dbReference type="Proteomes" id="UP000035337">
    <property type="component" value="Chromosome"/>
</dbReference>
<evidence type="ECO:0000256" key="2">
    <source>
        <dbReference type="ARBA" id="ARBA00002786"/>
    </source>
</evidence>
<evidence type="ECO:0000256" key="12">
    <source>
        <dbReference type="HAMAP-Rule" id="MF_00133"/>
    </source>
</evidence>
<dbReference type="PIRSF" id="PIRSF001413">
    <property type="entry name" value="Trp_syn_beta"/>
    <property type="match status" value="1"/>
</dbReference>
<dbReference type="PROSITE" id="PS00168">
    <property type="entry name" value="TRP_SYNTHASE_BETA"/>
    <property type="match status" value="1"/>
</dbReference>
<dbReference type="STRING" id="1408281.Epro_1060"/>
<evidence type="ECO:0000256" key="5">
    <source>
        <dbReference type="ARBA" id="ARBA00011270"/>
    </source>
</evidence>
<comment type="similarity">
    <text evidence="4 12">Belongs to the TrpB family.</text>
</comment>
<dbReference type="InterPro" id="IPR023026">
    <property type="entry name" value="Trp_synth_beta/beta-like"/>
</dbReference>
<dbReference type="GO" id="GO:0005737">
    <property type="term" value="C:cytoplasm"/>
    <property type="evidence" value="ECO:0007669"/>
    <property type="project" value="TreeGrafter"/>
</dbReference>
<evidence type="ECO:0000313" key="14">
    <source>
        <dbReference type="EMBL" id="AKL98439.1"/>
    </source>
</evidence>
<organism evidence="14 15">
    <name type="scientific">Endomicrobium proavitum</name>
    <dbReference type="NCBI Taxonomy" id="1408281"/>
    <lineage>
        <taxon>Bacteria</taxon>
        <taxon>Pseudomonadati</taxon>
        <taxon>Elusimicrobiota</taxon>
        <taxon>Endomicrobiia</taxon>
        <taxon>Endomicrobiales</taxon>
        <taxon>Endomicrobiaceae</taxon>
        <taxon>Endomicrobium</taxon>
    </lineage>
</organism>
<dbReference type="Gene3D" id="3.40.50.1100">
    <property type="match status" value="2"/>
</dbReference>
<dbReference type="PATRIC" id="fig|1408281.3.peg.1087"/>
<evidence type="ECO:0000256" key="9">
    <source>
        <dbReference type="ARBA" id="ARBA00023141"/>
    </source>
</evidence>
<dbReference type="InterPro" id="IPR001926">
    <property type="entry name" value="TrpB-like_PALP"/>
</dbReference>
<dbReference type="KEGG" id="epo:Epro_1060"/>
<evidence type="ECO:0000256" key="8">
    <source>
        <dbReference type="ARBA" id="ARBA00022898"/>
    </source>
</evidence>
<dbReference type="PIRSF" id="PIRSF500824">
    <property type="entry name" value="TrpB_prok"/>
    <property type="match status" value="1"/>
</dbReference>
<dbReference type="InterPro" id="IPR006653">
    <property type="entry name" value="Trp_synth_b_CS"/>
</dbReference>
<dbReference type="EC" id="4.2.1.20" evidence="12"/>
<protein>
    <recommendedName>
        <fullName evidence="12">Tryptophan synthase beta chain</fullName>
        <ecNumber evidence="12">4.2.1.20</ecNumber>
    </recommendedName>
</protein>
<dbReference type="GO" id="GO:0052684">
    <property type="term" value="F:L-serine hydro-lyase (adding indole, L-tryptophan-forming) activity"/>
    <property type="evidence" value="ECO:0007669"/>
    <property type="project" value="TreeGrafter"/>
</dbReference>
<name>A0A0G3WLR2_9BACT</name>
<evidence type="ECO:0000256" key="1">
    <source>
        <dbReference type="ARBA" id="ARBA00001933"/>
    </source>
</evidence>
<comment type="function">
    <text evidence="2 12">The beta subunit is responsible for the synthesis of L-tryptophan from indole and L-serine.</text>
</comment>
<keyword evidence="15" id="KW-1185">Reference proteome</keyword>
<feature type="modified residue" description="N6-(pyridoxal phosphate)lysine" evidence="12">
    <location>
        <position position="114"/>
    </location>
</feature>
<dbReference type="PANTHER" id="PTHR48077:SF6">
    <property type="entry name" value="TRYPTOPHAN SYNTHASE"/>
    <property type="match status" value="1"/>
</dbReference>
<dbReference type="InterPro" id="IPR036052">
    <property type="entry name" value="TrpB-like_PALP_sf"/>
</dbReference>
<comment type="pathway">
    <text evidence="3 12">Amino-acid biosynthesis; L-tryptophan biosynthesis; L-tryptophan from chorismate: step 5/5.</text>
</comment>
<dbReference type="NCBIfam" id="TIGR01415">
    <property type="entry name" value="trpB_rel"/>
    <property type="match status" value="1"/>
</dbReference>
<dbReference type="AlphaFoldDB" id="A0A0G3WLR2"/>
<reference evidence="14 15" key="1">
    <citation type="submission" date="2014-09" db="EMBL/GenBank/DDBJ databases">
        <title>Complete genome sequence of Endomicrobium proavitum.</title>
        <authorList>
            <person name="Zheng H."/>
        </authorList>
    </citation>
    <scope>NUCLEOTIDE SEQUENCE [LARGE SCALE GENOMIC DNA]</scope>
    <source>
        <strain evidence="14 15">Rsa215</strain>
    </source>
</reference>
<accession>A0A0G3WLR2</accession>
<dbReference type="NCBIfam" id="NF009057">
    <property type="entry name" value="PRK12391.1"/>
    <property type="match status" value="1"/>
</dbReference>
<gene>
    <name evidence="12 14" type="primary">trpB</name>
    <name evidence="14" type="ORF">Epro_1060</name>
</gene>
<dbReference type="InterPro" id="IPR006316">
    <property type="entry name" value="Trp_synth_b-like"/>
</dbReference>
<evidence type="ECO:0000256" key="7">
    <source>
        <dbReference type="ARBA" id="ARBA00022822"/>
    </source>
</evidence>
<keyword evidence="6 12" id="KW-0028">Amino-acid biosynthesis</keyword>
<dbReference type="Pfam" id="PF00291">
    <property type="entry name" value="PALP"/>
    <property type="match status" value="1"/>
</dbReference>
<dbReference type="OrthoDB" id="9766131at2"/>
<dbReference type="PANTHER" id="PTHR48077">
    <property type="entry name" value="TRYPTOPHAN SYNTHASE-RELATED"/>
    <property type="match status" value="1"/>
</dbReference>
<dbReference type="GO" id="GO:0004834">
    <property type="term" value="F:tryptophan synthase activity"/>
    <property type="evidence" value="ECO:0007669"/>
    <property type="project" value="UniProtKB-UniRule"/>
</dbReference>
<evidence type="ECO:0000256" key="6">
    <source>
        <dbReference type="ARBA" id="ARBA00022605"/>
    </source>
</evidence>
<evidence type="ECO:0000256" key="10">
    <source>
        <dbReference type="ARBA" id="ARBA00023239"/>
    </source>
</evidence>
<dbReference type="GO" id="GO:0030170">
    <property type="term" value="F:pyridoxal phosphate binding"/>
    <property type="evidence" value="ECO:0007669"/>
    <property type="project" value="InterPro"/>
</dbReference>
<comment type="catalytic activity">
    <reaction evidence="11 12">
        <text>(1S,2R)-1-C-(indol-3-yl)glycerol 3-phosphate + L-serine = D-glyceraldehyde 3-phosphate + L-tryptophan + H2O</text>
        <dbReference type="Rhea" id="RHEA:10532"/>
        <dbReference type="ChEBI" id="CHEBI:15377"/>
        <dbReference type="ChEBI" id="CHEBI:33384"/>
        <dbReference type="ChEBI" id="CHEBI:57912"/>
        <dbReference type="ChEBI" id="CHEBI:58866"/>
        <dbReference type="ChEBI" id="CHEBI:59776"/>
        <dbReference type="EC" id="4.2.1.20"/>
    </reaction>
</comment>
<comment type="cofactor">
    <cofactor evidence="1 12">
        <name>pyridoxal 5'-phosphate</name>
        <dbReference type="ChEBI" id="CHEBI:597326"/>
    </cofactor>
</comment>
<dbReference type="InterPro" id="IPR006654">
    <property type="entry name" value="Trp_synth_beta"/>
</dbReference>
<dbReference type="HAMAP" id="MF_00133">
    <property type="entry name" value="Trp_synth_beta"/>
    <property type="match status" value="1"/>
</dbReference>
<evidence type="ECO:0000259" key="13">
    <source>
        <dbReference type="Pfam" id="PF00291"/>
    </source>
</evidence>
<proteinExistence type="inferred from homology"/>
<evidence type="ECO:0000256" key="11">
    <source>
        <dbReference type="ARBA" id="ARBA00049047"/>
    </source>
</evidence>
<keyword evidence="7 12" id="KW-0822">Tryptophan biosynthesis</keyword>
<evidence type="ECO:0000256" key="4">
    <source>
        <dbReference type="ARBA" id="ARBA00009982"/>
    </source>
</evidence>
<dbReference type="RefSeq" id="WP_052570995.1">
    <property type="nucleotide sequence ID" value="NZ_CP009498.1"/>
</dbReference>
<keyword evidence="9 12" id="KW-0057">Aromatic amino acid biosynthesis</keyword>
<dbReference type="CDD" id="cd06446">
    <property type="entry name" value="Trp-synth_B"/>
    <property type="match status" value="1"/>
</dbReference>
<keyword evidence="10 12" id="KW-0456">Lyase</keyword>
<evidence type="ECO:0000313" key="15">
    <source>
        <dbReference type="Proteomes" id="UP000035337"/>
    </source>
</evidence>
<feature type="domain" description="Tryptophan synthase beta chain-like PALP" evidence="13">
    <location>
        <begin position="79"/>
        <end position="417"/>
    </location>
</feature>
<sequence>MAVKSKKIFLDEKDIPRQWYNIQADLPEPLDPPYNVQAGRPATAEDFSAIFPPEIIKQELSAERFIDIPDEVIDAYKIWRPSPLVRATNLEKFLDTPAKIYFKNEGVSPSGSHKSNSAIAQAYYNKKAGVKRLATETGAGQWGSALSMACQMFGLECVVYMVKVSYEQKPYRKSLMQVYGAQVFASPSNQTEVGRKVLAENPNSEGSLGIAISEAIEDVVTHKDAKYSLGSVLNHVAMHQTVIGLEAKKQLEIAGDYPDIVIACLGGGSNFSGTAFPFLYDKLSGKVKNLKAIAVEPSACPKLSKGVLAYDYGDSSGFTPALKMYTLGHTFMPGGIHAGGLRYHGASPLVSALVKHNLVDPVTVRQKEVFEAAVTFARTEGILPAPESAHAIRVAITEALKAKEEGKSKTILFNLSGHGHFDLSAYDNYLSGKMQDYDYPSELVCESLKHLPKTK</sequence>